<protein>
    <submittedName>
        <fullName evidence="6">Glycerophosphocholine phosphodiesterase</fullName>
        <ecNumber evidence="6">3.1.4.46</ecNumber>
    </submittedName>
</protein>
<keyword evidence="7" id="KW-1185">Reference proteome</keyword>
<feature type="region of interest" description="Disordered" evidence="4">
    <location>
        <begin position="318"/>
        <end position="338"/>
    </location>
</feature>
<dbReference type="SUPFAM" id="SSF48403">
    <property type="entry name" value="Ankyrin repeat"/>
    <property type="match status" value="1"/>
</dbReference>
<dbReference type="InterPro" id="IPR002110">
    <property type="entry name" value="Ankyrin_rpt"/>
</dbReference>
<dbReference type="AlphaFoldDB" id="A0A9W8AWV4"/>
<evidence type="ECO:0000256" key="3">
    <source>
        <dbReference type="PROSITE-ProRule" id="PRU00023"/>
    </source>
</evidence>
<feature type="domain" description="GPCPD1-like C2" evidence="5">
    <location>
        <begin position="143"/>
        <end position="293"/>
    </location>
</feature>
<keyword evidence="6" id="KW-0378">Hydrolase</keyword>
<dbReference type="InterPro" id="IPR050776">
    <property type="entry name" value="Ank_Repeat/CDKN_Inhibitor"/>
</dbReference>
<keyword evidence="1" id="KW-0677">Repeat</keyword>
<evidence type="ECO:0000313" key="6">
    <source>
        <dbReference type="EMBL" id="KAJ1968647.1"/>
    </source>
</evidence>
<dbReference type="EMBL" id="JANBQB010002079">
    <property type="protein sequence ID" value="KAJ1968647.1"/>
    <property type="molecule type" value="Genomic_DNA"/>
</dbReference>
<dbReference type="Proteomes" id="UP001151582">
    <property type="component" value="Unassembled WGS sequence"/>
</dbReference>
<reference evidence="6" key="1">
    <citation type="submission" date="2022-07" db="EMBL/GenBank/DDBJ databases">
        <title>Phylogenomic reconstructions and comparative analyses of Kickxellomycotina fungi.</title>
        <authorList>
            <person name="Reynolds N.K."/>
            <person name="Stajich J.E."/>
            <person name="Barry K."/>
            <person name="Grigoriev I.V."/>
            <person name="Crous P."/>
            <person name="Smith M.E."/>
        </authorList>
    </citation>
    <scope>NUCLEOTIDE SEQUENCE</scope>
    <source>
        <strain evidence="6">RSA 567</strain>
    </source>
</reference>
<comment type="caution">
    <text evidence="6">The sequence shown here is derived from an EMBL/GenBank/DDBJ whole genome shotgun (WGS) entry which is preliminary data.</text>
</comment>
<dbReference type="InterPro" id="IPR057506">
    <property type="entry name" value="C2_GPCPD1"/>
</dbReference>
<dbReference type="EC" id="3.1.4.46" evidence="6"/>
<organism evidence="6 7">
    <name type="scientific">Dimargaris verticillata</name>
    <dbReference type="NCBI Taxonomy" id="2761393"/>
    <lineage>
        <taxon>Eukaryota</taxon>
        <taxon>Fungi</taxon>
        <taxon>Fungi incertae sedis</taxon>
        <taxon>Zoopagomycota</taxon>
        <taxon>Kickxellomycotina</taxon>
        <taxon>Dimargaritomycetes</taxon>
        <taxon>Dimargaritales</taxon>
        <taxon>Dimargaritaceae</taxon>
        <taxon>Dimargaris</taxon>
    </lineage>
</organism>
<dbReference type="GO" id="GO:0008889">
    <property type="term" value="F:glycerophosphodiester phosphodiesterase activity"/>
    <property type="evidence" value="ECO:0007669"/>
    <property type="project" value="UniProtKB-EC"/>
</dbReference>
<dbReference type="SMART" id="SM00248">
    <property type="entry name" value="ANK"/>
    <property type="match status" value="1"/>
</dbReference>
<dbReference type="Gene3D" id="1.25.40.20">
    <property type="entry name" value="Ankyrin repeat-containing domain"/>
    <property type="match status" value="1"/>
</dbReference>
<evidence type="ECO:0000256" key="1">
    <source>
        <dbReference type="ARBA" id="ARBA00022737"/>
    </source>
</evidence>
<keyword evidence="2 3" id="KW-0040">ANK repeat</keyword>
<dbReference type="PANTHER" id="PTHR24201">
    <property type="entry name" value="ANK_REP_REGION DOMAIN-CONTAINING PROTEIN"/>
    <property type="match status" value="1"/>
</dbReference>
<gene>
    <name evidence="6" type="primary">GDE1_3</name>
    <name evidence="6" type="ORF">H4R34_006247</name>
</gene>
<feature type="non-terminal residue" evidence="6">
    <location>
        <position position="338"/>
    </location>
</feature>
<evidence type="ECO:0000259" key="5">
    <source>
        <dbReference type="Pfam" id="PF25329"/>
    </source>
</evidence>
<dbReference type="PROSITE" id="PS50297">
    <property type="entry name" value="ANK_REP_REGION"/>
    <property type="match status" value="1"/>
</dbReference>
<accession>A0A9W8AWV4</accession>
<evidence type="ECO:0000256" key="2">
    <source>
        <dbReference type="ARBA" id="ARBA00023043"/>
    </source>
</evidence>
<dbReference type="Pfam" id="PF25329">
    <property type="entry name" value="C2_GDE1"/>
    <property type="match status" value="1"/>
</dbReference>
<sequence length="338" mass="36594">MAARHGHLAVLKVLTDSSLSTQAKPEINKAEKYSGWTPLIMAAQEGYLACVQHLLAVHADPNVLDHTGWNAHERAAYCGHCQVAEVLRPLSRPPIEALMQLKASKPLVSPGQPASQSSEGKAAELKSDANLSFIERTYGHTYLQNQALLVLTMGSNDTTDQTTPVNLRSDLFDVIFNTVSPATALSLVISADTAMDLPTTLDLPLDGHTRLEPIQLLCSLDRDVTVQIDLVPTYGDRSQLLGRAVASLPMNALSTHIPTSAAGCEKVQVTLLSTPALQPLGTIQFEYLLIKPYAHRNVPVETRAMYWKSLKTKIIGHRGSGMNHDTTGGSHLQVGENT</sequence>
<dbReference type="PROSITE" id="PS50088">
    <property type="entry name" value="ANK_REPEAT"/>
    <property type="match status" value="1"/>
</dbReference>
<name>A0A9W8AWV4_9FUNG</name>
<dbReference type="PANTHER" id="PTHR24201:SF15">
    <property type="entry name" value="ANKYRIN REPEAT DOMAIN-CONTAINING PROTEIN 66"/>
    <property type="match status" value="1"/>
</dbReference>
<feature type="repeat" description="ANK" evidence="3">
    <location>
        <begin position="34"/>
        <end position="66"/>
    </location>
</feature>
<proteinExistence type="predicted"/>
<evidence type="ECO:0000256" key="4">
    <source>
        <dbReference type="SAM" id="MobiDB-lite"/>
    </source>
</evidence>
<dbReference type="InterPro" id="IPR036770">
    <property type="entry name" value="Ankyrin_rpt-contain_sf"/>
</dbReference>
<feature type="compositionally biased region" description="Polar residues" evidence="4">
    <location>
        <begin position="323"/>
        <end position="338"/>
    </location>
</feature>
<evidence type="ECO:0000313" key="7">
    <source>
        <dbReference type="Proteomes" id="UP001151582"/>
    </source>
</evidence>
<dbReference type="Pfam" id="PF12796">
    <property type="entry name" value="Ank_2"/>
    <property type="match status" value="1"/>
</dbReference>
<dbReference type="OrthoDB" id="197419at2759"/>